<dbReference type="InterPro" id="IPR008969">
    <property type="entry name" value="CarboxyPept-like_regulatory"/>
</dbReference>
<dbReference type="Gene3D" id="2.60.40.1120">
    <property type="entry name" value="Carboxypeptidase-like, regulatory domain"/>
    <property type="match status" value="1"/>
</dbReference>
<gene>
    <name evidence="7" type="ORF">BAZ10_04525</name>
</gene>
<evidence type="ECO:0000313" key="7">
    <source>
        <dbReference type="EMBL" id="OPC65295.1"/>
    </source>
</evidence>
<evidence type="ECO:0000256" key="1">
    <source>
        <dbReference type="ARBA" id="ARBA00004442"/>
    </source>
</evidence>
<evidence type="ECO:0000256" key="4">
    <source>
        <dbReference type="RuleBase" id="RU003357"/>
    </source>
</evidence>
<comment type="subcellular location">
    <subcellularLocation>
        <location evidence="1 4">Cell outer membrane</location>
    </subcellularLocation>
</comment>
<accession>A0A1T3ML24</accession>
<dbReference type="Gene3D" id="2.170.130.10">
    <property type="entry name" value="TonB-dependent receptor, plug domain"/>
    <property type="match status" value="1"/>
</dbReference>
<sequence length="1097" mass="124469">MKKNYQSIVNLKSILLLAGISLVGFLPAQSISFASENLTTRLQKISLQTGRNIAFDNAMLQNTNAPSVEGDSKSAEQLIRKSLSGTAFTYRPLGESSFMIVQRNQSLGKGRVSGKILDEVGAPLAGAVISVNPEGITIVTGNNGDFSIELPEGQYTLTIKAKGYSTTILDDVIVKNSETNQVSLSLSPIGKDERVIKEVTISAAKKQNTINGLLVRQKKAAEVSDGISAEQISKTPDNNAADALNRVTGITMMDNKYVVVRGMGERWNETALDGITQPSTDPNKKTFSFDLVPANLIDNIVISKTPTPDMNANFTGGFVQINTKDIPEQNFFNFTMGSSYNDLSTFKQQLGRKIGKHDYFGVDDGRRDLPKASVKTITELSNEIGGKDAANNPYLYEQSKLFVNDNFTTYTYGTPLGINYQMSAGRIFKLNKNNDNKLGIIASISYRNRQEKEQIDQMTRGGWLQGLGDNVSNDHVNRKYANQGATYNFNTTWGGLLNAGIQFGKNRISIRNLYTKIFNNDFTQVKGWNNDSEPSKSDPYIEEVNRPLFTDLLQNKIDGQHQIGRVKLDWNIARTEINRNQKDVTYLLYFVDRINNEVIYSPALDDIGTLGRFPFGRGNYDYKGIDWNWNASLTFPFKIGNANQIFKAGYFGATKNATQDYFEAGLYHVSQNLNPELRFLSAAEKQNPKYFNKDGLAWVPTFAGNMKYEGKVFQHSPFAMFDNRFDKFRIVWGLRAEYYEYKEISNPNDGRIGVNNSLKQPEEKKWQYLPSVNFTYSPWNNFNFRLAYARTVSRPQFAERNRFSYYDPVYSAYIWNSPVKSSITNGYDFKVEWYPEAGDVLSAGLYYRDIADPIEMYNFLTATNKSEFSLRNSHKAQVYGVEFDVQKNFGFITEWLRNLKFTGNLSLNKSKVDAYGSTTIDENGKPFEINDRGEAVSKEIIYRDNRPLYGQAPYAFNLGLGYYADRLGINVLYNKTGRKYTLVGQEMRYSEMQNPYGKVDAQISYKLMKNKQLEIVLNISNLFNEQVLFYNNLPSYQYDAEVKNEPNKPDPRLGNPIFERKHLVLKDGYSENYDQGDVIRYKAFTGRRFSLSFTYNF</sequence>
<dbReference type="PANTHER" id="PTHR40980">
    <property type="entry name" value="PLUG DOMAIN-CONTAINING PROTEIN"/>
    <property type="match status" value="1"/>
</dbReference>
<feature type="domain" description="TonB-dependent receptor plug" evidence="6">
    <location>
        <begin position="220"/>
        <end position="313"/>
    </location>
</feature>
<dbReference type="SUPFAM" id="SSF56935">
    <property type="entry name" value="Porins"/>
    <property type="match status" value="1"/>
</dbReference>
<keyword evidence="4" id="KW-0798">TonB box</keyword>
<dbReference type="SUPFAM" id="SSF49464">
    <property type="entry name" value="Carboxypeptidase regulatory domain-like"/>
    <property type="match status" value="1"/>
</dbReference>
<keyword evidence="2 4" id="KW-0472">Membrane</keyword>
<dbReference type="Pfam" id="PF07715">
    <property type="entry name" value="Plug"/>
    <property type="match status" value="1"/>
</dbReference>
<protein>
    <submittedName>
        <fullName evidence="7">TonB-dependent receptor</fullName>
    </submittedName>
</protein>
<dbReference type="Pfam" id="PF13620">
    <property type="entry name" value="CarboxypepD_reg"/>
    <property type="match status" value="1"/>
</dbReference>
<comment type="caution">
    <text evidence="7">The sequence shown here is derived from an EMBL/GenBank/DDBJ whole genome shotgun (WGS) entry which is preliminary data.</text>
</comment>
<dbReference type="GO" id="GO:0009279">
    <property type="term" value="C:cell outer membrane"/>
    <property type="evidence" value="ECO:0007669"/>
    <property type="project" value="UniProtKB-SubCell"/>
</dbReference>
<keyword evidence="7" id="KW-0675">Receptor</keyword>
<dbReference type="InterPro" id="IPR012910">
    <property type="entry name" value="Plug_dom"/>
</dbReference>
<dbReference type="AlphaFoldDB" id="A0A1T3ML24"/>
<dbReference type="PANTHER" id="PTHR40980:SF4">
    <property type="entry name" value="TONB-DEPENDENT RECEPTOR-LIKE BETA-BARREL DOMAIN-CONTAINING PROTEIN"/>
    <property type="match status" value="1"/>
</dbReference>
<evidence type="ECO:0000256" key="3">
    <source>
        <dbReference type="ARBA" id="ARBA00023237"/>
    </source>
</evidence>
<evidence type="ECO:0000256" key="2">
    <source>
        <dbReference type="ARBA" id="ARBA00023136"/>
    </source>
</evidence>
<dbReference type="Gene3D" id="3.55.50.30">
    <property type="match status" value="1"/>
</dbReference>
<dbReference type="InterPro" id="IPR036942">
    <property type="entry name" value="Beta-barrel_TonB_sf"/>
</dbReference>
<dbReference type="Gene3D" id="2.40.170.20">
    <property type="entry name" value="TonB-dependent receptor, beta-barrel domain"/>
    <property type="match status" value="1"/>
</dbReference>
<dbReference type="InterPro" id="IPR000531">
    <property type="entry name" value="Beta-barrel_TonB"/>
</dbReference>
<dbReference type="Pfam" id="PF00593">
    <property type="entry name" value="TonB_dep_Rec_b-barrel"/>
    <property type="match status" value="1"/>
</dbReference>
<keyword evidence="8" id="KW-1185">Reference proteome</keyword>
<comment type="similarity">
    <text evidence="4">Belongs to the TonB-dependent receptor family.</text>
</comment>
<feature type="domain" description="TonB-dependent receptor-like beta-barrel" evidence="5">
    <location>
        <begin position="603"/>
        <end position="1022"/>
    </location>
</feature>
<dbReference type="Proteomes" id="UP000190813">
    <property type="component" value="Unassembled WGS sequence"/>
</dbReference>
<name>A0A1T3ML24_9FLAO</name>
<proteinExistence type="inferred from homology"/>
<evidence type="ECO:0000313" key="8">
    <source>
        <dbReference type="Proteomes" id="UP000190813"/>
    </source>
</evidence>
<reference evidence="7 8" key="1">
    <citation type="submission" date="2016-06" db="EMBL/GenBank/DDBJ databases">
        <title>Revisiting the taxonomy of the Elizabethkingia Genus based on Whole-Genome Sequencing, Optical Mapping, and MALDI-TOF.</title>
        <authorList>
            <person name="Nicholson A.C."/>
        </authorList>
    </citation>
    <scope>NUCLEOTIDE SEQUENCE [LARGE SCALE GENOMIC DNA]</scope>
    <source>
        <strain evidence="7 8">G4070</strain>
    </source>
</reference>
<evidence type="ECO:0000259" key="6">
    <source>
        <dbReference type="Pfam" id="PF07715"/>
    </source>
</evidence>
<organism evidence="7 8">
    <name type="scientific">Elizabethkingia occulta</name>
    <dbReference type="NCBI Taxonomy" id="1867263"/>
    <lineage>
        <taxon>Bacteria</taxon>
        <taxon>Pseudomonadati</taxon>
        <taxon>Bacteroidota</taxon>
        <taxon>Flavobacteriia</taxon>
        <taxon>Flavobacteriales</taxon>
        <taxon>Weeksellaceae</taxon>
        <taxon>Elizabethkingia</taxon>
    </lineage>
</organism>
<keyword evidence="3" id="KW-0998">Cell outer membrane</keyword>
<dbReference type="InterPro" id="IPR037066">
    <property type="entry name" value="Plug_dom_sf"/>
</dbReference>
<dbReference type="EMBL" id="MAHX01000015">
    <property type="protein sequence ID" value="OPC65295.1"/>
    <property type="molecule type" value="Genomic_DNA"/>
</dbReference>
<evidence type="ECO:0000259" key="5">
    <source>
        <dbReference type="Pfam" id="PF00593"/>
    </source>
</evidence>
<dbReference type="RefSeq" id="WP_078772018.1">
    <property type="nucleotide sequence ID" value="NZ_JBKJBK010000005.1"/>
</dbReference>